<evidence type="ECO:0008006" key="10">
    <source>
        <dbReference type="Google" id="ProtNLM"/>
    </source>
</evidence>
<evidence type="ECO:0000256" key="4">
    <source>
        <dbReference type="ARBA" id="ARBA00023054"/>
    </source>
</evidence>
<dbReference type="Pfam" id="PF11594">
    <property type="entry name" value="Med28"/>
    <property type="match status" value="1"/>
</dbReference>
<gene>
    <name evidence="8" type="ORF">RB653_003976</name>
</gene>
<dbReference type="PANTHER" id="PTHR13512:SF2">
    <property type="entry name" value="MEDIATOR OF RNA POLYMERASE II TRANSCRIPTION SUBUNIT 28"/>
    <property type="match status" value="1"/>
</dbReference>
<dbReference type="InterPro" id="IPR021640">
    <property type="entry name" value="Mediator_Med28"/>
</dbReference>
<proteinExistence type="inferred from homology"/>
<evidence type="ECO:0000256" key="7">
    <source>
        <dbReference type="ARBA" id="ARBA00023242"/>
    </source>
</evidence>
<evidence type="ECO:0000256" key="2">
    <source>
        <dbReference type="ARBA" id="ARBA00005571"/>
    </source>
</evidence>
<dbReference type="EMBL" id="JAVFKY010000001">
    <property type="protein sequence ID" value="KAK5582393.1"/>
    <property type="molecule type" value="Genomic_DNA"/>
</dbReference>
<evidence type="ECO:0000256" key="1">
    <source>
        <dbReference type="ARBA" id="ARBA00004123"/>
    </source>
</evidence>
<sequence>MESTELNNNNNNNFENPIDLENDPNIFFNELNDKLESFILCLTKNDKENQIFVDEIIDKKVDDLLIASKDLENYFISLQSKYSAEKNKIQLKQELYKVKKEIENKDRLIERYKNKVKEWKYHFEPLYQSQNHILHSTAQGLSIENQFSPVFTPMPNTPSILQNLSQAKPSPSLGLGSTIL</sequence>
<evidence type="ECO:0000256" key="3">
    <source>
        <dbReference type="ARBA" id="ARBA00023015"/>
    </source>
</evidence>
<reference evidence="8 9" key="1">
    <citation type="submission" date="2023-11" db="EMBL/GenBank/DDBJ databases">
        <title>Dfirmibasis_genome.</title>
        <authorList>
            <person name="Edelbroek B."/>
            <person name="Kjellin J."/>
            <person name="Jerlstrom-Hultqvist J."/>
            <person name="Soderbom F."/>
        </authorList>
    </citation>
    <scope>NUCLEOTIDE SEQUENCE [LARGE SCALE GENOMIC DNA]</scope>
    <source>
        <strain evidence="8 9">TNS-C-14</strain>
    </source>
</reference>
<keyword evidence="9" id="KW-1185">Reference proteome</keyword>
<accession>A0AAN7UIH5</accession>
<dbReference type="AlphaFoldDB" id="A0AAN7UIH5"/>
<keyword evidence="7" id="KW-0539">Nucleus</keyword>
<evidence type="ECO:0000256" key="5">
    <source>
        <dbReference type="ARBA" id="ARBA00023159"/>
    </source>
</evidence>
<evidence type="ECO:0000256" key="6">
    <source>
        <dbReference type="ARBA" id="ARBA00023163"/>
    </source>
</evidence>
<comment type="subcellular location">
    <subcellularLocation>
        <location evidence="1">Nucleus</location>
    </subcellularLocation>
</comment>
<dbReference type="Proteomes" id="UP001344447">
    <property type="component" value="Unassembled WGS sequence"/>
</dbReference>
<keyword evidence="6" id="KW-0804">Transcription</keyword>
<evidence type="ECO:0000313" key="8">
    <source>
        <dbReference type="EMBL" id="KAK5582393.1"/>
    </source>
</evidence>
<protein>
    <recommendedName>
        <fullName evidence="10">Mediator of RNA polymerase II transcription subunit 28</fullName>
    </recommendedName>
</protein>
<dbReference type="PANTHER" id="PTHR13512">
    <property type="entry name" value="MEDIATOR COMPLEX SUBUNIT 28"/>
    <property type="match status" value="1"/>
</dbReference>
<comment type="caution">
    <text evidence="8">The sequence shown here is derived from an EMBL/GenBank/DDBJ whole genome shotgun (WGS) entry which is preliminary data.</text>
</comment>
<evidence type="ECO:0000313" key="9">
    <source>
        <dbReference type="Proteomes" id="UP001344447"/>
    </source>
</evidence>
<keyword evidence="3" id="KW-0805">Transcription regulation</keyword>
<organism evidence="8 9">
    <name type="scientific">Dictyostelium firmibasis</name>
    <dbReference type="NCBI Taxonomy" id="79012"/>
    <lineage>
        <taxon>Eukaryota</taxon>
        <taxon>Amoebozoa</taxon>
        <taxon>Evosea</taxon>
        <taxon>Eumycetozoa</taxon>
        <taxon>Dictyostelia</taxon>
        <taxon>Dictyosteliales</taxon>
        <taxon>Dictyosteliaceae</taxon>
        <taxon>Dictyostelium</taxon>
    </lineage>
</organism>
<keyword evidence="4" id="KW-0175">Coiled coil</keyword>
<keyword evidence="5" id="KW-0010">Activator</keyword>
<name>A0AAN7UIH5_9MYCE</name>
<comment type="similarity">
    <text evidence="2">Belongs to the Mediator complex subunit 28 family.</text>
</comment>
<dbReference type="GO" id="GO:0016592">
    <property type="term" value="C:mediator complex"/>
    <property type="evidence" value="ECO:0007669"/>
    <property type="project" value="TreeGrafter"/>
</dbReference>